<dbReference type="GO" id="GO:0005634">
    <property type="term" value="C:nucleus"/>
    <property type="evidence" value="ECO:0007669"/>
    <property type="project" value="UniProtKB-SubCell"/>
</dbReference>
<dbReference type="InterPro" id="IPR046328">
    <property type="entry name" value="ETS_fam"/>
</dbReference>
<evidence type="ECO:0000256" key="5">
    <source>
        <dbReference type="RuleBase" id="RU004019"/>
    </source>
</evidence>
<dbReference type="EMBL" id="CAJHNJ030000181">
    <property type="protein sequence ID" value="CAG9137068.1"/>
    <property type="molecule type" value="Genomic_DNA"/>
</dbReference>
<dbReference type="InterPro" id="IPR036390">
    <property type="entry name" value="WH_DNA-bd_sf"/>
</dbReference>
<dbReference type="Pfam" id="PF01498">
    <property type="entry name" value="HTH_Tnp_Tc3_2"/>
    <property type="match status" value="1"/>
</dbReference>
<dbReference type="PRINTS" id="PR00454">
    <property type="entry name" value="ETSDOMAIN"/>
</dbReference>
<evidence type="ECO:0000313" key="8">
    <source>
        <dbReference type="Proteomes" id="UP000653454"/>
    </source>
</evidence>
<dbReference type="GO" id="GO:0043565">
    <property type="term" value="F:sequence-specific DNA binding"/>
    <property type="evidence" value="ECO:0007669"/>
    <property type="project" value="InterPro"/>
</dbReference>
<dbReference type="NCBIfam" id="NF033545">
    <property type="entry name" value="transpos_IS630"/>
    <property type="match status" value="1"/>
</dbReference>
<dbReference type="Pfam" id="PF13358">
    <property type="entry name" value="DDE_3"/>
    <property type="match status" value="1"/>
</dbReference>
<proteinExistence type="inferred from homology"/>
<keyword evidence="8" id="KW-1185">Reference proteome</keyword>
<dbReference type="SMART" id="SM00413">
    <property type="entry name" value="ETS"/>
    <property type="match status" value="1"/>
</dbReference>
<keyword evidence="4 5" id="KW-0539">Nucleus</keyword>
<dbReference type="Gene3D" id="3.30.420.10">
    <property type="entry name" value="Ribonuclease H-like superfamily/Ribonuclease H"/>
    <property type="match status" value="1"/>
</dbReference>
<organism evidence="7 8">
    <name type="scientific">Plutella xylostella</name>
    <name type="common">Diamondback moth</name>
    <name type="synonym">Plutella maculipennis</name>
    <dbReference type="NCBI Taxonomy" id="51655"/>
    <lineage>
        <taxon>Eukaryota</taxon>
        <taxon>Metazoa</taxon>
        <taxon>Ecdysozoa</taxon>
        <taxon>Arthropoda</taxon>
        <taxon>Hexapoda</taxon>
        <taxon>Insecta</taxon>
        <taxon>Pterygota</taxon>
        <taxon>Neoptera</taxon>
        <taxon>Endopterygota</taxon>
        <taxon>Lepidoptera</taxon>
        <taxon>Glossata</taxon>
        <taxon>Ditrysia</taxon>
        <taxon>Yponomeutoidea</taxon>
        <taxon>Plutellidae</taxon>
        <taxon>Plutella</taxon>
    </lineage>
</organism>
<dbReference type="SUPFAM" id="SSF46785">
    <property type="entry name" value="Winged helix' DNA-binding domain"/>
    <property type="match status" value="1"/>
</dbReference>
<evidence type="ECO:0000259" key="6">
    <source>
        <dbReference type="PROSITE" id="PS50061"/>
    </source>
</evidence>
<dbReference type="Pfam" id="PF00178">
    <property type="entry name" value="Ets"/>
    <property type="match status" value="1"/>
</dbReference>
<dbReference type="InterPro" id="IPR002492">
    <property type="entry name" value="Transposase_Tc1-like"/>
</dbReference>
<dbReference type="PANTHER" id="PTHR11849">
    <property type="entry name" value="ETS"/>
    <property type="match status" value="1"/>
</dbReference>
<evidence type="ECO:0000313" key="7">
    <source>
        <dbReference type="EMBL" id="CAG9137068.1"/>
    </source>
</evidence>
<dbReference type="Pfam" id="PF13384">
    <property type="entry name" value="HTH_23"/>
    <property type="match status" value="1"/>
</dbReference>
<dbReference type="SUPFAM" id="SSF46689">
    <property type="entry name" value="Homeodomain-like"/>
    <property type="match status" value="1"/>
</dbReference>
<keyword evidence="3 5" id="KW-0238">DNA-binding</keyword>
<dbReference type="PROSITE" id="PS50061">
    <property type="entry name" value="ETS_DOMAIN_3"/>
    <property type="match status" value="1"/>
</dbReference>
<comment type="subcellular location">
    <subcellularLocation>
        <location evidence="1 5">Nucleus</location>
    </subcellularLocation>
</comment>
<evidence type="ECO:0000256" key="4">
    <source>
        <dbReference type="ARBA" id="ARBA00023242"/>
    </source>
</evidence>
<feature type="domain" description="ETS" evidence="6">
    <location>
        <begin position="346"/>
        <end position="426"/>
    </location>
</feature>
<dbReference type="InterPro" id="IPR038717">
    <property type="entry name" value="Tc1-like_DDE_dom"/>
</dbReference>
<name>A0A8S4GE26_PLUXY</name>
<comment type="caution">
    <text evidence="7">The sequence shown here is derived from an EMBL/GenBank/DDBJ whole genome shotgun (WGS) entry which is preliminary data.</text>
</comment>
<dbReference type="Proteomes" id="UP000653454">
    <property type="component" value="Unassembled WGS sequence"/>
</dbReference>
<dbReference type="InterPro" id="IPR000418">
    <property type="entry name" value="Ets_dom"/>
</dbReference>
<dbReference type="PROSITE" id="PS00345">
    <property type="entry name" value="ETS_DOMAIN_1"/>
    <property type="match status" value="1"/>
</dbReference>
<dbReference type="InterPro" id="IPR036388">
    <property type="entry name" value="WH-like_DNA-bd_sf"/>
</dbReference>
<gene>
    <name evidence="7" type="ORF">PLXY2_LOCUS15324</name>
</gene>
<dbReference type="AlphaFoldDB" id="A0A8S4GE26"/>
<dbReference type="InterPro" id="IPR047655">
    <property type="entry name" value="Transpos_IS630-like"/>
</dbReference>
<dbReference type="FunFam" id="1.10.10.10:FF:000343">
    <property type="entry name" value="Ets at 65A, isoform C"/>
    <property type="match status" value="1"/>
</dbReference>
<dbReference type="InterPro" id="IPR009057">
    <property type="entry name" value="Homeodomain-like_sf"/>
</dbReference>
<dbReference type="PROSITE" id="PS00346">
    <property type="entry name" value="ETS_DOMAIN_2"/>
    <property type="match status" value="1"/>
</dbReference>
<dbReference type="GO" id="GO:0000981">
    <property type="term" value="F:DNA-binding transcription factor activity, RNA polymerase II-specific"/>
    <property type="evidence" value="ECO:0007669"/>
    <property type="project" value="TreeGrafter"/>
</dbReference>
<comment type="similarity">
    <text evidence="2 5">Belongs to the ETS family.</text>
</comment>
<evidence type="ECO:0000256" key="1">
    <source>
        <dbReference type="ARBA" id="ARBA00004123"/>
    </source>
</evidence>
<dbReference type="GO" id="GO:0030154">
    <property type="term" value="P:cell differentiation"/>
    <property type="evidence" value="ECO:0007669"/>
    <property type="project" value="TreeGrafter"/>
</dbReference>
<accession>A0A8S4GE26</accession>
<evidence type="ECO:0000256" key="3">
    <source>
        <dbReference type="ARBA" id="ARBA00023125"/>
    </source>
</evidence>
<protein>
    <submittedName>
        <fullName evidence="7">(diamondback moth) hypothetical protein</fullName>
    </submittedName>
</protein>
<dbReference type="InterPro" id="IPR036397">
    <property type="entry name" value="RNaseH_sf"/>
</dbReference>
<dbReference type="Gene3D" id="1.10.10.10">
    <property type="entry name" value="Winged helix-like DNA-binding domain superfamily/Winged helix DNA-binding domain"/>
    <property type="match status" value="2"/>
</dbReference>
<dbReference type="PANTHER" id="PTHR11849:SF304">
    <property type="entry name" value="DNA-BINDING PROTEIN D-ETS-3"/>
    <property type="match status" value="1"/>
</dbReference>
<reference evidence="7" key="1">
    <citation type="submission" date="2020-11" db="EMBL/GenBank/DDBJ databases">
        <authorList>
            <person name="Whiteford S."/>
        </authorList>
    </citation>
    <scope>NUCLEOTIDE SEQUENCE</scope>
</reference>
<dbReference type="GO" id="GO:0015074">
    <property type="term" value="P:DNA integration"/>
    <property type="evidence" value="ECO:0007669"/>
    <property type="project" value="InterPro"/>
</dbReference>
<sequence length="515" mass="58205">MDTTPEEAAQVVALLQQGLSQRAVAAQLHLSQSAVSRVYRRFQETGAFNRRPRTGRHRCTSERDDRFIVSTSLRNRHLTGVDVQQELRRVRQVAVSEWTVRRRLKEANLTPKRPASGPKLTAGHRQARLQFAREHLDWSIAQWRSVLFTDECRVCLHGSDRRGRVYRRPGERFAQCCFAETVAYGGGSCMMWAGISLEGKTALVFVPGGGRGGGLTADRYITDILLGHVVPYAEFVGEDFVLMHDNARCHTARVSRQFLREKELRTMDWPALSPDLNPIEHLWDELKRRVRARNPVPASVDELKTALLEEWDGIPQETVKKLIRKSALGRTNVNFLFDKTTGSGQIQLWQFLLELLSDSSNAGCITWEGTNGEFKLTDPDEVARRWGERKSKPNMNYDKLSRALRYYYDKNIMTKVHGKRYAYKFDFQGLAAATQPAASDPAYKYQSDLFMSSYHHSAKLSTFMAPHAAMPTSTASIFPSASWSNWGGGGGNLYSPHSMAPPHVTSHLGSYPHYA</sequence>
<evidence type="ECO:0000256" key="2">
    <source>
        <dbReference type="ARBA" id="ARBA00005562"/>
    </source>
</evidence>
<dbReference type="GO" id="GO:0006313">
    <property type="term" value="P:DNA transposition"/>
    <property type="evidence" value="ECO:0007669"/>
    <property type="project" value="InterPro"/>
</dbReference>